<protein>
    <submittedName>
        <fullName evidence="4">Acyl carrier protein</fullName>
    </submittedName>
</protein>
<dbReference type="PROSITE" id="PS50075">
    <property type="entry name" value="CARRIER"/>
    <property type="match status" value="1"/>
</dbReference>
<dbReference type="RefSeq" id="WP_025359487.1">
    <property type="nucleotide sequence ID" value="NZ_BAAABQ010000010.1"/>
</dbReference>
<accession>A0ABR6B7T7</accession>
<keyword evidence="1" id="KW-0596">Phosphopantetheine</keyword>
<evidence type="ECO:0000259" key="3">
    <source>
        <dbReference type="PROSITE" id="PS50075"/>
    </source>
</evidence>
<dbReference type="InterPro" id="IPR006162">
    <property type="entry name" value="Ppantetheine_attach_site"/>
</dbReference>
<proteinExistence type="predicted"/>
<keyword evidence="2" id="KW-0597">Phosphoprotein</keyword>
<dbReference type="InterPro" id="IPR036736">
    <property type="entry name" value="ACP-like_sf"/>
</dbReference>
<comment type="caution">
    <text evidence="4">The sequence shown here is derived from an EMBL/GenBank/DDBJ whole genome shotgun (WGS) entry which is preliminary data.</text>
</comment>
<evidence type="ECO:0000256" key="2">
    <source>
        <dbReference type="ARBA" id="ARBA00022553"/>
    </source>
</evidence>
<keyword evidence="5" id="KW-1185">Reference proteome</keyword>
<reference evidence="4 5" key="1">
    <citation type="submission" date="2020-08" db="EMBL/GenBank/DDBJ databases">
        <title>Genomic Encyclopedia of Archaeal and Bacterial Type Strains, Phase II (KMG-II): from individual species to whole genera.</title>
        <authorList>
            <person name="Goeker M."/>
        </authorList>
    </citation>
    <scope>NUCLEOTIDE SEQUENCE [LARGE SCALE GENOMIC DNA]</scope>
    <source>
        <strain evidence="4 5">DSM 43850</strain>
    </source>
</reference>
<feature type="domain" description="Carrier" evidence="3">
    <location>
        <begin position="1"/>
        <end position="76"/>
    </location>
</feature>
<evidence type="ECO:0000313" key="4">
    <source>
        <dbReference type="EMBL" id="MBA8922860.1"/>
    </source>
</evidence>
<evidence type="ECO:0000313" key="5">
    <source>
        <dbReference type="Proteomes" id="UP000517916"/>
    </source>
</evidence>
<dbReference type="PROSITE" id="PS00012">
    <property type="entry name" value="PHOSPHOPANTETHEINE"/>
    <property type="match status" value="1"/>
</dbReference>
<evidence type="ECO:0000256" key="1">
    <source>
        <dbReference type="ARBA" id="ARBA00022450"/>
    </source>
</evidence>
<dbReference type="Pfam" id="PF00550">
    <property type="entry name" value="PP-binding"/>
    <property type="match status" value="1"/>
</dbReference>
<sequence length="83" mass="9000">MDANFPAVLQPFLKYAGGQEITGESRLRDLGLDSMQSIQLLFAVEDAYHVSLPDELLTDDTFATVGSLWAAIESVRPAAQEAS</sequence>
<dbReference type="InterPro" id="IPR009081">
    <property type="entry name" value="PP-bd_ACP"/>
</dbReference>
<name>A0ABR6B7T7_9PSEU</name>
<dbReference type="Gene3D" id="1.10.1200.10">
    <property type="entry name" value="ACP-like"/>
    <property type="match status" value="1"/>
</dbReference>
<dbReference type="Proteomes" id="UP000517916">
    <property type="component" value="Unassembled WGS sequence"/>
</dbReference>
<dbReference type="EMBL" id="JACJID010000001">
    <property type="protein sequence ID" value="MBA8922860.1"/>
    <property type="molecule type" value="Genomic_DNA"/>
</dbReference>
<gene>
    <name evidence="4" type="ORF">BC739_000057</name>
</gene>
<dbReference type="SUPFAM" id="SSF47336">
    <property type="entry name" value="ACP-like"/>
    <property type="match status" value="1"/>
</dbReference>
<organism evidence="4 5">
    <name type="scientific">Kutzneria viridogrisea</name>
    <dbReference type="NCBI Taxonomy" id="47990"/>
    <lineage>
        <taxon>Bacteria</taxon>
        <taxon>Bacillati</taxon>
        <taxon>Actinomycetota</taxon>
        <taxon>Actinomycetes</taxon>
        <taxon>Pseudonocardiales</taxon>
        <taxon>Pseudonocardiaceae</taxon>
        <taxon>Kutzneria</taxon>
    </lineage>
</organism>